<feature type="region of interest" description="Disordered" evidence="4">
    <location>
        <begin position="506"/>
        <end position="545"/>
    </location>
</feature>
<feature type="repeat" description="PPR" evidence="3">
    <location>
        <begin position="287"/>
        <end position="321"/>
    </location>
</feature>
<feature type="compositionally biased region" description="Basic residues" evidence="4">
    <location>
        <begin position="535"/>
        <end position="545"/>
    </location>
</feature>
<evidence type="ECO:0000256" key="2">
    <source>
        <dbReference type="ARBA" id="ARBA00022737"/>
    </source>
</evidence>
<feature type="repeat" description="PPR" evidence="3">
    <location>
        <begin position="252"/>
        <end position="286"/>
    </location>
</feature>
<accession>A0A2K1YIS8</accession>
<dbReference type="InterPro" id="IPR002885">
    <property type="entry name" value="PPR_rpt"/>
</dbReference>
<evidence type="ECO:0000313" key="6">
    <source>
        <dbReference type="Proteomes" id="UP000006729"/>
    </source>
</evidence>
<dbReference type="InterPro" id="IPR011990">
    <property type="entry name" value="TPR-like_helical_dom_sf"/>
</dbReference>
<dbReference type="PANTHER" id="PTHR47447:SF23">
    <property type="entry name" value="PENTACOTRIPEPTIDE-REPEAT REGION OF PRORP DOMAIN-CONTAINING PROTEIN"/>
    <property type="match status" value="1"/>
</dbReference>
<evidence type="ECO:0000256" key="3">
    <source>
        <dbReference type="PROSITE-ProRule" id="PRU00708"/>
    </source>
</evidence>
<evidence type="ECO:0000256" key="1">
    <source>
        <dbReference type="ARBA" id="ARBA00007626"/>
    </source>
</evidence>
<protein>
    <recommendedName>
        <fullName evidence="7">Pentacotripeptide-repeat region of PRORP domain-containing protein</fullName>
    </recommendedName>
</protein>
<evidence type="ECO:0000256" key="4">
    <source>
        <dbReference type="SAM" id="MobiDB-lite"/>
    </source>
</evidence>
<dbReference type="FunCoup" id="A0A2K1YIS8">
    <property type="interactions" value="11"/>
</dbReference>
<feature type="repeat" description="PPR" evidence="3">
    <location>
        <begin position="322"/>
        <end position="356"/>
    </location>
</feature>
<keyword evidence="6" id="KW-1185">Reference proteome</keyword>
<dbReference type="Gene3D" id="1.25.40.10">
    <property type="entry name" value="Tetratricopeptide repeat domain"/>
    <property type="match status" value="4"/>
</dbReference>
<feature type="repeat" description="PPR" evidence="3">
    <location>
        <begin position="461"/>
        <end position="495"/>
    </location>
</feature>
<dbReference type="Proteomes" id="UP000006729">
    <property type="component" value="Chromosome 11"/>
</dbReference>
<proteinExistence type="inferred from homology"/>
<organism evidence="5 6">
    <name type="scientific">Populus trichocarpa</name>
    <name type="common">Western balsam poplar</name>
    <name type="synonym">Populus balsamifera subsp. trichocarpa</name>
    <dbReference type="NCBI Taxonomy" id="3694"/>
    <lineage>
        <taxon>Eukaryota</taxon>
        <taxon>Viridiplantae</taxon>
        <taxon>Streptophyta</taxon>
        <taxon>Embryophyta</taxon>
        <taxon>Tracheophyta</taxon>
        <taxon>Spermatophyta</taxon>
        <taxon>Magnoliopsida</taxon>
        <taxon>eudicotyledons</taxon>
        <taxon>Gunneridae</taxon>
        <taxon>Pentapetalae</taxon>
        <taxon>rosids</taxon>
        <taxon>fabids</taxon>
        <taxon>Malpighiales</taxon>
        <taxon>Salicaceae</taxon>
        <taxon>Saliceae</taxon>
        <taxon>Populus</taxon>
    </lineage>
</organism>
<feature type="compositionally biased region" description="Basic and acidic residues" evidence="4">
    <location>
        <begin position="510"/>
        <end position="522"/>
    </location>
</feature>
<name>A0A2K1YIS8_POPTR</name>
<gene>
    <name evidence="5" type="ORF">POPTR_011G115500</name>
</gene>
<reference evidence="5 6" key="1">
    <citation type="journal article" date="2006" name="Science">
        <title>The genome of black cottonwood, Populus trichocarpa (Torr. &amp; Gray).</title>
        <authorList>
            <person name="Tuskan G.A."/>
            <person name="Difazio S."/>
            <person name="Jansson S."/>
            <person name="Bohlmann J."/>
            <person name="Grigoriev I."/>
            <person name="Hellsten U."/>
            <person name="Putnam N."/>
            <person name="Ralph S."/>
            <person name="Rombauts S."/>
            <person name="Salamov A."/>
            <person name="Schein J."/>
            <person name="Sterck L."/>
            <person name="Aerts A."/>
            <person name="Bhalerao R.R."/>
            <person name="Bhalerao R.P."/>
            <person name="Blaudez D."/>
            <person name="Boerjan W."/>
            <person name="Brun A."/>
            <person name="Brunner A."/>
            <person name="Busov V."/>
            <person name="Campbell M."/>
            <person name="Carlson J."/>
            <person name="Chalot M."/>
            <person name="Chapman J."/>
            <person name="Chen G.L."/>
            <person name="Cooper D."/>
            <person name="Coutinho P.M."/>
            <person name="Couturier J."/>
            <person name="Covert S."/>
            <person name="Cronk Q."/>
            <person name="Cunningham R."/>
            <person name="Davis J."/>
            <person name="Degroeve S."/>
            <person name="Dejardin A."/>
            <person name="Depamphilis C."/>
            <person name="Detter J."/>
            <person name="Dirks B."/>
            <person name="Dubchak I."/>
            <person name="Duplessis S."/>
            <person name="Ehlting J."/>
            <person name="Ellis B."/>
            <person name="Gendler K."/>
            <person name="Goodstein D."/>
            <person name="Gribskov M."/>
            <person name="Grimwood J."/>
            <person name="Groover A."/>
            <person name="Gunter L."/>
            <person name="Hamberger B."/>
            <person name="Heinze B."/>
            <person name="Helariutta Y."/>
            <person name="Henrissat B."/>
            <person name="Holligan D."/>
            <person name="Holt R."/>
            <person name="Huang W."/>
            <person name="Islam-Faridi N."/>
            <person name="Jones S."/>
            <person name="Jones-Rhoades M."/>
            <person name="Jorgensen R."/>
            <person name="Joshi C."/>
            <person name="Kangasjarvi J."/>
            <person name="Karlsson J."/>
            <person name="Kelleher C."/>
            <person name="Kirkpatrick R."/>
            <person name="Kirst M."/>
            <person name="Kohler A."/>
            <person name="Kalluri U."/>
            <person name="Larimer F."/>
            <person name="Leebens-Mack J."/>
            <person name="Leple J.C."/>
            <person name="Locascio P."/>
            <person name="Lou Y."/>
            <person name="Lucas S."/>
            <person name="Martin F."/>
            <person name="Montanini B."/>
            <person name="Napoli C."/>
            <person name="Nelson D.R."/>
            <person name="Nelson C."/>
            <person name="Nieminen K."/>
            <person name="Nilsson O."/>
            <person name="Pereda V."/>
            <person name="Peter G."/>
            <person name="Philippe R."/>
            <person name="Pilate G."/>
            <person name="Poliakov A."/>
            <person name="Razumovskaya J."/>
            <person name="Richardson P."/>
            <person name="Rinaldi C."/>
            <person name="Ritland K."/>
            <person name="Rouze P."/>
            <person name="Ryaboy D."/>
            <person name="Schmutz J."/>
            <person name="Schrader J."/>
            <person name="Segerman B."/>
            <person name="Shin H."/>
            <person name="Siddiqui A."/>
            <person name="Sterky F."/>
            <person name="Terry A."/>
            <person name="Tsai C.J."/>
            <person name="Uberbacher E."/>
            <person name="Unneberg P."/>
            <person name="Vahala J."/>
            <person name="Wall K."/>
            <person name="Wessler S."/>
            <person name="Yang G."/>
            <person name="Yin T."/>
            <person name="Douglas C."/>
            <person name="Marra M."/>
            <person name="Sandberg G."/>
            <person name="Van de Peer Y."/>
            <person name="Rokhsar D."/>
        </authorList>
    </citation>
    <scope>NUCLEOTIDE SEQUENCE [LARGE SCALE GENOMIC DNA]</scope>
    <source>
        <strain evidence="6">cv. Nisqually</strain>
    </source>
</reference>
<dbReference type="PROSITE" id="PS51375">
    <property type="entry name" value="PPR"/>
    <property type="match status" value="6"/>
</dbReference>
<keyword evidence="2" id="KW-0677">Repeat</keyword>
<sequence length="545" mass="63522">MTVPLVFRSLKIICRQNILRKFKFEFPIKPTKTLVYYTHNLQFQNTQNHFQNSIFQSKTSRSIHSLENSHSLAEKQQDPDSELAIRVQNTLKKYRDSPVRKIELALDLCCSTMTQDLVLKVLKRHRSDWKPAYIFFNWVSKEGTISLSSCVYNEILDILGRMRRFEELTLVLDEMSKREGFVDEDTYRVLVNRYAGAHMVEEAIGAFNKRRELGLELDLVSFQKLLMYLCRYKHVDVAETLLHSKGHEFGVDIKTMNIVLNGWCVLGNVREAKRFWKDIIASKCKPDVFTYGTFIKALTNKGKLGTAMKLYEAMWEMQCKPDVVICNCVIDALCFKKRVPEALAVFEGMKERGCIPNVATYNSLIKHMCKIGRMEKVYELLDEMQEKKGSCMPDEITFNYLLKSLKKPEEVAGVLERMKINGCKMNNDTCNLLLKLHADWDSEEKVRYTWEEMEKNGLGLDRRSYTIMIHWLYDKGRVEDALRYFGEMENKGMVPEPRTKILCNSMNTRKQKEAEEGEKSAKNNDQSPRSSHERNTKKKVNSVQF</sequence>
<feature type="repeat" description="PPR" evidence="3">
    <location>
        <begin position="183"/>
        <end position="217"/>
    </location>
</feature>
<evidence type="ECO:0008006" key="7">
    <source>
        <dbReference type="Google" id="ProtNLM"/>
    </source>
</evidence>
<dbReference type="Pfam" id="PF13041">
    <property type="entry name" value="PPR_2"/>
    <property type="match status" value="2"/>
</dbReference>
<comment type="similarity">
    <text evidence="1">Belongs to the PPR family. P subfamily.</text>
</comment>
<dbReference type="AlphaFoldDB" id="A0A2K1YIS8"/>
<dbReference type="InParanoid" id="A0A2K1YIS8"/>
<dbReference type="PANTHER" id="PTHR47447">
    <property type="entry name" value="OS03G0856100 PROTEIN"/>
    <property type="match status" value="1"/>
</dbReference>
<dbReference type="EMBL" id="CM009300">
    <property type="protein sequence ID" value="PNT12939.1"/>
    <property type="molecule type" value="Genomic_DNA"/>
</dbReference>
<dbReference type="Pfam" id="PF01535">
    <property type="entry name" value="PPR"/>
    <property type="match status" value="1"/>
</dbReference>
<evidence type="ECO:0000313" key="5">
    <source>
        <dbReference type="EMBL" id="PNT12939.1"/>
    </source>
</evidence>
<dbReference type="NCBIfam" id="TIGR00756">
    <property type="entry name" value="PPR"/>
    <property type="match status" value="5"/>
</dbReference>
<feature type="repeat" description="PPR" evidence="3">
    <location>
        <begin position="357"/>
        <end position="387"/>
    </location>
</feature>